<dbReference type="Proteomes" id="UP000299102">
    <property type="component" value="Unassembled WGS sequence"/>
</dbReference>
<keyword evidence="2" id="KW-1185">Reference proteome</keyword>
<proteinExistence type="predicted"/>
<evidence type="ECO:0000313" key="2">
    <source>
        <dbReference type="Proteomes" id="UP000299102"/>
    </source>
</evidence>
<dbReference type="EMBL" id="BGZK01001284">
    <property type="protein sequence ID" value="GBP76280.1"/>
    <property type="molecule type" value="Genomic_DNA"/>
</dbReference>
<accession>A0A4C1YMF1</accession>
<gene>
    <name evidence="1" type="ORF">EVAR_54967_1</name>
</gene>
<protein>
    <submittedName>
        <fullName evidence="1">Uncharacterized protein</fullName>
    </submittedName>
</protein>
<reference evidence="1 2" key="1">
    <citation type="journal article" date="2019" name="Commun. Biol.">
        <title>The bagworm genome reveals a unique fibroin gene that provides high tensile strength.</title>
        <authorList>
            <person name="Kono N."/>
            <person name="Nakamura H."/>
            <person name="Ohtoshi R."/>
            <person name="Tomita M."/>
            <person name="Numata K."/>
            <person name="Arakawa K."/>
        </authorList>
    </citation>
    <scope>NUCLEOTIDE SEQUENCE [LARGE SCALE GENOMIC DNA]</scope>
</reference>
<organism evidence="1 2">
    <name type="scientific">Eumeta variegata</name>
    <name type="common">Bagworm moth</name>
    <name type="synonym">Eumeta japonica</name>
    <dbReference type="NCBI Taxonomy" id="151549"/>
    <lineage>
        <taxon>Eukaryota</taxon>
        <taxon>Metazoa</taxon>
        <taxon>Ecdysozoa</taxon>
        <taxon>Arthropoda</taxon>
        <taxon>Hexapoda</taxon>
        <taxon>Insecta</taxon>
        <taxon>Pterygota</taxon>
        <taxon>Neoptera</taxon>
        <taxon>Endopterygota</taxon>
        <taxon>Lepidoptera</taxon>
        <taxon>Glossata</taxon>
        <taxon>Ditrysia</taxon>
        <taxon>Tineoidea</taxon>
        <taxon>Psychidae</taxon>
        <taxon>Oiketicinae</taxon>
        <taxon>Eumeta</taxon>
    </lineage>
</organism>
<sequence length="342" mass="38375">MSESSGGPLILHRLAPLFISYPIPTQEFSNASVSQQTLTNPQDCCRVDKSHRFASREPPIRYVEDPLHSFVQSFDRKKIRKQFQFVPSIDAAVAPPGGRHSRNTEMWCAFELTRSLFAFTFLIKSPHPGVLRQCIANVAAFPTKVCQFPGSMDLFARGRPQLKNLVRDERETKMEGTVLSFPLATEPEKTVFVRNLLKPIKAYTAQILLKVSHTKANPILSRCKRVCEPAESKWATSSIDARKPRGGHRCVAGLLGSNRIPARGGHRLKHQDVKLEPGCPASNNKKIKMHSRGEHETPLSLDVPLDFTSILRSFVAIIFPTSAEFGYAFRSQINFRLELEPS</sequence>
<dbReference type="AlphaFoldDB" id="A0A4C1YMF1"/>
<comment type="caution">
    <text evidence="1">The sequence shown here is derived from an EMBL/GenBank/DDBJ whole genome shotgun (WGS) entry which is preliminary data.</text>
</comment>
<name>A0A4C1YMF1_EUMVA</name>
<evidence type="ECO:0000313" key="1">
    <source>
        <dbReference type="EMBL" id="GBP76280.1"/>
    </source>
</evidence>